<dbReference type="PANTHER" id="PTHR30111">
    <property type="entry name" value="33 KDA CHAPERONIN"/>
    <property type="match status" value="1"/>
</dbReference>
<keyword evidence="7" id="KW-1185">Reference proteome</keyword>
<dbReference type="KEGG" id="pla:Plav_0404"/>
<dbReference type="SUPFAM" id="SSF118352">
    <property type="entry name" value="HSP33 redox switch-like"/>
    <property type="match status" value="1"/>
</dbReference>
<dbReference type="CDD" id="cd00498">
    <property type="entry name" value="Hsp33"/>
    <property type="match status" value="1"/>
</dbReference>
<dbReference type="GO" id="GO:0044183">
    <property type="term" value="F:protein folding chaperone"/>
    <property type="evidence" value="ECO:0007669"/>
    <property type="project" value="TreeGrafter"/>
</dbReference>
<dbReference type="EMBL" id="CP000774">
    <property type="protein sequence ID" value="ABS62027.1"/>
    <property type="molecule type" value="Genomic_DNA"/>
</dbReference>
<dbReference type="InterPro" id="IPR023212">
    <property type="entry name" value="Hsp33_helix_hairpin_bin_dom_sf"/>
</dbReference>
<dbReference type="STRING" id="402881.Plav_0404"/>
<dbReference type="GO" id="GO:0042026">
    <property type="term" value="P:protein refolding"/>
    <property type="evidence" value="ECO:0007669"/>
    <property type="project" value="TreeGrafter"/>
</dbReference>
<dbReference type="InterPro" id="IPR000397">
    <property type="entry name" value="Heat_shock_Hsp33"/>
</dbReference>
<dbReference type="InterPro" id="IPR016153">
    <property type="entry name" value="Heat_shock_Hsp33_N"/>
</dbReference>
<gene>
    <name evidence="6" type="ordered locus">Plav_0404</name>
</gene>
<dbReference type="Proteomes" id="UP000006377">
    <property type="component" value="Chromosome"/>
</dbReference>
<keyword evidence="5" id="KW-0676">Redox-active center</keyword>
<proteinExistence type="predicted"/>
<dbReference type="AlphaFoldDB" id="A7HQ44"/>
<dbReference type="eggNOG" id="COG1281">
    <property type="taxonomic scope" value="Bacteria"/>
</dbReference>
<keyword evidence="2" id="KW-0862">Zinc</keyword>
<protein>
    <submittedName>
        <fullName evidence="6">Hsp33 protein</fullName>
    </submittedName>
</protein>
<name>A7HQ44_PARL1</name>
<evidence type="ECO:0000256" key="3">
    <source>
        <dbReference type="ARBA" id="ARBA00023157"/>
    </source>
</evidence>
<dbReference type="InterPro" id="IPR016154">
    <property type="entry name" value="Heat_shock_Hsp33_C"/>
</dbReference>
<evidence type="ECO:0000256" key="2">
    <source>
        <dbReference type="ARBA" id="ARBA00022833"/>
    </source>
</evidence>
<dbReference type="HOGENOM" id="CLU_054493_0_1_5"/>
<dbReference type="GO" id="GO:0051082">
    <property type="term" value="F:unfolded protein binding"/>
    <property type="evidence" value="ECO:0007669"/>
    <property type="project" value="InterPro"/>
</dbReference>
<keyword evidence="4" id="KW-0143">Chaperone</keyword>
<evidence type="ECO:0000313" key="6">
    <source>
        <dbReference type="EMBL" id="ABS62027.1"/>
    </source>
</evidence>
<reference evidence="6 7" key="1">
    <citation type="journal article" date="2011" name="Stand. Genomic Sci.">
        <title>Complete genome sequence of Parvibaculum lavamentivorans type strain (DS-1(T)).</title>
        <authorList>
            <person name="Schleheck D."/>
            <person name="Weiss M."/>
            <person name="Pitluck S."/>
            <person name="Bruce D."/>
            <person name="Land M.L."/>
            <person name="Han S."/>
            <person name="Saunders E."/>
            <person name="Tapia R."/>
            <person name="Detter C."/>
            <person name="Brettin T."/>
            <person name="Han J."/>
            <person name="Woyke T."/>
            <person name="Goodwin L."/>
            <person name="Pennacchio L."/>
            <person name="Nolan M."/>
            <person name="Cook A.M."/>
            <person name="Kjelleberg S."/>
            <person name="Thomas T."/>
        </authorList>
    </citation>
    <scope>NUCLEOTIDE SEQUENCE [LARGE SCALE GENOMIC DNA]</scope>
    <source>
        <strain evidence="7">DS-1 / DSM 13023 / NCIMB 13966</strain>
    </source>
</reference>
<dbReference type="Gene3D" id="3.90.1280.10">
    <property type="entry name" value="HSP33 redox switch-like"/>
    <property type="match status" value="1"/>
</dbReference>
<dbReference type="GO" id="GO:0005737">
    <property type="term" value="C:cytoplasm"/>
    <property type="evidence" value="ECO:0007669"/>
    <property type="project" value="InterPro"/>
</dbReference>
<keyword evidence="3" id="KW-1015">Disulfide bond</keyword>
<dbReference type="Gene3D" id="1.10.287.480">
    <property type="entry name" value="helix hairpin bin"/>
    <property type="match status" value="1"/>
</dbReference>
<evidence type="ECO:0000313" key="7">
    <source>
        <dbReference type="Proteomes" id="UP000006377"/>
    </source>
</evidence>
<evidence type="ECO:0000256" key="5">
    <source>
        <dbReference type="ARBA" id="ARBA00023284"/>
    </source>
</evidence>
<dbReference type="NCBIfam" id="NF002386">
    <property type="entry name" value="PRK01402.1"/>
    <property type="match status" value="1"/>
</dbReference>
<evidence type="ECO:0000256" key="4">
    <source>
        <dbReference type="ARBA" id="ARBA00023186"/>
    </source>
</evidence>
<keyword evidence="1" id="KW-0963">Cytoplasm</keyword>
<evidence type="ECO:0000256" key="1">
    <source>
        <dbReference type="ARBA" id="ARBA00022490"/>
    </source>
</evidence>
<dbReference type="SUPFAM" id="SSF64397">
    <property type="entry name" value="Hsp33 domain"/>
    <property type="match status" value="1"/>
</dbReference>
<sequence length="331" mass="36725">MLSVKEEGRKLSVSNEGGIGIDDLVQPFQIEDLGIRGRVVRLGPLVDRVLTAHAYPEPVSRLLGEALALTAMIGSALKFDGRFILQTQSKGPVSLLVADYESPGKLRGYAQMDDGRLQEALKEGRTSPADLLGDGYLALTIDQGPDMERYQGIVALDPKGLSHSAHEYFASSEQVATRIRLAAGPFYHREETGPEKNWRAGAIMIQHIPREGGLTGYREDEDERPVTEEEENWNRASILLDTVEDHELLDPSLEPNRLLFRLFHEDGVRAYEPAPVEFACHCSRERMGSVLRSFGGHEIDEMVQDGVITATCEFCSEVYVFAPDELKEDGN</sequence>
<dbReference type="Pfam" id="PF01430">
    <property type="entry name" value="HSP33"/>
    <property type="match status" value="1"/>
</dbReference>
<accession>A7HQ44</accession>
<organism evidence="6 7">
    <name type="scientific">Parvibaculum lavamentivorans (strain DS-1 / DSM 13023 / NCIMB 13966)</name>
    <dbReference type="NCBI Taxonomy" id="402881"/>
    <lineage>
        <taxon>Bacteria</taxon>
        <taxon>Pseudomonadati</taxon>
        <taxon>Pseudomonadota</taxon>
        <taxon>Alphaproteobacteria</taxon>
        <taxon>Hyphomicrobiales</taxon>
        <taxon>Parvibaculaceae</taxon>
        <taxon>Parvibaculum</taxon>
    </lineage>
</organism>
<dbReference type="PIRSF" id="PIRSF005261">
    <property type="entry name" value="Heat_shock_Hsp33"/>
    <property type="match status" value="1"/>
</dbReference>
<dbReference type="PANTHER" id="PTHR30111:SF1">
    <property type="entry name" value="33 KDA CHAPERONIN"/>
    <property type="match status" value="1"/>
</dbReference>
<dbReference type="Gene3D" id="3.55.30.10">
    <property type="entry name" value="Hsp33 domain"/>
    <property type="match status" value="1"/>
</dbReference>